<evidence type="ECO:0000256" key="1">
    <source>
        <dbReference type="ARBA" id="ARBA00022741"/>
    </source>
</evidence>
<keyword evidence="2" id="KW-0378">Hydrolase</keyword>
<dbReference type="Gene3D" id="3.40.50.300">
    <property type="entry name" value="P-loop containing nucleotide triphosphate hydrolases"/>
    <property type="match status" value="2"/>
</dbReference>
<organism evidence="8">
    <name type="scientific">Theileria annulata</name>
    <dbReference type="NCBI Taxonomy" id="5874"/>
    <lineage>
        <taxon>Eukaryota</taxon>
        <taxon>Sar</taxon>
        <taxon>Alveolata</taxon>
        <taxon>Apicomplexa</taxon>
        <taxon>Aconoidasida</taxon>
        <taxon>Piroplasmida</taxon>
        <taxon>Theileriidae</taxon>
        <taxon>Theileria</taxon>
    </lineage>
</organism>
<dbReference type="CDD" id="cd18787">
    <property type="entry name" value="SF2_C_DEAD"/>
    <property type="match status" value="1"/>
</dbReference>
<dbReference type="InterPro" id="IPR044742">
    <property type="entry name" value="DEAD/DEAH_RhlB"/>
</dbReference>
<reference evidence="8" key="1">
    <citation type="submission" date="2018-07" db="EMBL/GenBank/DDBJ databases">
        <authorList>
            <person name="Quirk P.G."/>
            <person name="Krulwich T.A."/>
        </authorList>
    </citation>
    <scope>NUCLEOTIDE SEQUENCE</scope>
    <source>
        <strain evidence="8">Anand</strain>
    </source>
</reference>
<dbReference type="VEuPathDB" id="PiroplasmaDB:TA18240"/>
<evidence type="ECO:0000313" key="8">
    <source>
        <dbReference type="EMBL" id="SVP93912.1"/>
    </source>
</evidence>
<evidence type="ECO:0000259" key="6">
    <source>
        <dbReference type="PROSITE" id="PS51194"/>
    </source>
</evidence>
<dbReference type="PROSITE" id="PS51194">
    <property type="entry name" value="HELICASE_CTER"/>
    <property type="match status" value="1"/>
</dbReference>
<dbReference type="EMBL" id="UIVS01000003">
    <property type="protein sequence ID" value="SVP93108.1"/>
    <property type="molecule type" value="Genomic_DNA"/>
</dbReference>
<protein>
    <submittedName>
        <fullName evidence="8">ATP-dependent RNA helicase, putative</fullName>
    </submittedName>
</protein>
<keyword evidence="1" id="KW-0547">Nucleotide-binding</keyword>
<feature type="domain" description="Helicase ATP-binding" evidence="5">
    <location>
        <begin position="998"/>
        <end position="1139"/>
    </location>
</feature>
<dbReference type="InterPro" id="IPR014001">
    <property type="entry name" value="Helicase_ATP-bd"/>
</dbReference>
<dbReference type="CDD" id="cd00268">
    <property type="entry name" value="DEADc"/>
    <property type="match status" value="1"/>
</dbReference>
<evidence type="ECO:0000313" key="7">
    <source>
        <dbReference type="EMBL" id="SVP93108.1"/>
    </source>
</evidence>
<dbReference type="SMART" id="SM00487">
    <property type="entry name" value="DEXDc"/>
    <property type="match status" value="1"/>
</dbReference>
<keyword evidence="3 8" id="KW-0347">Helicase</keyword>
<dbReference type="Pfam" id="PF00270">
    <property type="entry name" value="DEAD"/>
    <property type="match status" value="1"/>
</dbReference>
<dbReference type="InterPro" id="IPR011545">
    <property type="entry name" value="DEAD/DEAH_box_helicase_dom"/>
</dbReference>
<dbReference type="EMBL" id="UIVT01000003">
    <property type="protein sequence ID" value="SVP93912.1"/>
    <property type="molecule type" value="Genomic_DNA"/>
</dbReference>
<gene>
    <name evidence="8" type="ORF">TAT_000290700</name>
    <name evidence="7" type="ORF">TAV_000290800</name>
</gene>
<keyword evidence="4" id="KW-0067">ATP-binding</keyword>
<sequence length="1732" mass="202357">MNQDVQINLKLQIIAIFIICTIDCILLNKNPVHEGFITHQFGNNYKTFQIRDSVIVEPPFDPGGIIVETEHSRDLKNVFFFNVAHKLKEGRKLLESFTVPLSKQKLAMEHFKLYFNNNFSTKTKQLSEIVSDFEATKCEIKETVRRIEDVFVSEIENKFEYVENISDLEVLNRQVEILYGADLMASYILLFTSRLTRSVLYKYIWSNHAFLDSDKEYLCCNWIVNGGVHDTELHKKFSLDELTNEDLVDIIRLHKNYLTFVKVRSRKVLSTLDRKSLISIFQTILMKSIWAHYIHEPSNISIDKNKEGGEDKDEMSNKNKDEMVDNEILKFEREEELEDEFEGKGHLDNIYNWIMKYKNRPNSDIKGLRYLENRESNKLKETINTLDSMLVKTKEKLSHLNKSLYNYYKRMRKRKIIQDSESQIKEEEVREGEELRFSLEVLINYYKDTLDGLSGLYGRIRKEENVKFLNNLIEYEKHDLLNLLLIYLPAIPELKQITDKQVYLNYLTLSKITLVKLVYIAMIRTSQVYVPFINHYYSIVDSGQTDIDNTKLLKEREEILKHSENTSASDDVLAFEFDEIDTVINKLSEVNPLTGKKVVNLRKVRLDNKSRQVVLFGTRRTEQVTKSILKHPPHFQIVLKLLSKNSYSNSAVKENLEYLEQNYGKQVQDNLKFDKNCPTGSSESEELKKIIRTKRLENLLNHLNENELNQIYSEFLKYIYPFNTVDKGEVDGYLEEVLDKRILGDELLGDENMEIVYNSDLLNEMKGNIKTENNVIEIMKRYLSLIKNRVYDTVKDSILTFLSHTIPDSDEKIKELSEKNDVEVINEFKEYLKDLEQDENTLRIEYNTAPQCKTTDSYFKRTKNMFNILPTKSKKYIEGARETKLYSTEEDITFIKQPFSEIDEIVDGVGESVFKREKEKPSIDDIYKIVFSRNMTIAPKDRIEKLNFSENVIEKWTKLGLSKNVARSALSYLSNNYGNKFEQMAFKPSLIQKLAIEEVLNKNRKNLVISGSVGGGKTLAYLLPILQRLKEDELTNLREPSSPRCLIITPTTELCSEIHKVVKKLSHLLKITGLQVSKGVYSNIIRDKLKGLVDVVVATPSRLLKFRKLLNFNKLKYVVLEESDCLFNEGFFPLIYTILQQIPNYSHINNQKSAEAQIIQVASNISYLKFFESIHKSFTKFLNKSNAGTDPNQEEVERINLVKLFGKHKKRLELYKHIVSYYFKPLESETKTTNRSNVRNNMFEYNKRIIDELINSHKVVDEVGITRPSKGIKHMFIPVEKDKVRTLISILKYDIKYPMTNNTVYGTSTSMDNAVDSTNSANSSDEIQIPKKIIVFCRKVDAVRAIDHYLTESGFSPVSVHSKMPFEKRQANFKTFREASNPILVTTELMSRGLNLDVDTVILFDFPLNPNEYIRKSSILSHSPLLYTLFREKTAICSQYTVYNDFIKNSDQCDKYVVTGKQFVNCWDVPSDDISLSKLLIGDKRCIGLIDKKDRVLSEAIKRSLSIDYFPINRLSSRKKDYNQITGTLKYLTQAGGYFKFMNHLRNLEVKGIFDPEDMYKYLDEFRSIVKEQFVNSFKKVKLRRVKICKRRRELMRKLKMLKKWNKAIRLKQRIISEIDLKKRTKDYIYVNFTKDERSCPPMKNLKKVRFELLKLKLLKGSNSEKLLKRSLNQILKFINRLQIKLINHRRLVKDMTEDSEPISDSEPTFKLIDIAKSDNSDKKVKRICSLI</sequence>
<name>A0A3B0MWX1_THEAN</name>
<evidence type="ECO:0000256" key="4">
    <source>
        <dbReference type="ARBA" id="ARBA00022840"/>
    </source>
</evidence>
<feature type="domain" description="Helicase C-terminal" evidence="6">
    <location>
        <begin position="1310"/>
        <end position="1475"/>
    </location>
</feature>
<dbReference type="SUPFAM" id="SSF52540">
    <property type="entry name" value="P-loop containing nucleoside triphosphate hydrolases"/>
    <property type="match status" value="1"/>
</dbReference>
<dbReference type="InterPro" id="IPR027417">
    <property type="entry name" value="P-loop_NTPase"/>
</dbReference>
<dbReference type="PROSITE" id="PS51192">
    <property type="entry name" value="HELICASE_ATP_BIND_1"/>
    <property type="match status" value="1"/>
</dbReference>
<evidence type="ECO:0000256" key="3">
    <source>
        <dbReference type="ARBA" id="ARBA00022806"/>
    </source>
</evidence>
<dbReference type="GO" id="GO:0003676">
    <property type="term" value="F:nucleic acid binding"/>
    <property type="evidence" value="ECO:0007669"/>
    <property type="project" value="InterPro"/>
</dbReference>
<dbReference type="InterPro" id="IPR001650">
    <property type="entry name" value="Helicase_C-like"/>
</dbReference>
<proteinExistence type="predicted"/>
<evidence type="ECO:0000259" key="5">
    <source>
        <dbReference type="PROSITE" id="PS51192"/>
    </source>
</evidence>
<accession>A0A3B0MWX1</accession>
<dbReference type="GO" id="GO:0005524">
    <property type="term" value="F:ATP binding"/>
    <property type="evidence" value="ECO:0007669"/>
    <property type="project" value="UniProtKB-KW"/>
</dbReference>
<dbReference type="GO" id="GO:0016787">
    <property type="term" value="F:hydrolase activity"/>
    <property type="evidence" value="ECO:0007669"/>
    <property type="project" value="UniProtKB-KW"/>
</dbReference>
<dbReference type="Pfam" id="PF00271">
    <property type="entry name" value="Helicase_C"/>
    <property type="match status" value="1"/>
</dbReference>
<dbReference type="PANTHER" id="PTHR47960">
    <property type="entry name" value="DEAD-BOX ATP-DEPENDENT RNA HELICASE 50"/>
    <property type="match status" value="1"/>
</dbReference>
<dbReference type="SMART" id="SM00490">
    <property type="entry name" value="HELICc"/>
    <property type="match status" value="1"/>
</dbReference>
<dbReference type="GO" id="GO:0004386">
    <property type="term" value="F:helicase activity"/>
    <property type="evidence" value="ECO:0007669"/>
    <property type="project" value="UniProtKB-KW"/>
</dbReference>
<evidence type="ECO:0000256" key="2">
    <source>
        <dbReference type="ARBA" id="ARBA00022801"/>
    </source>
</evidence>